<feature type="region of interest" description="Disordered" evidence="1">
    <location>
        <begin position="1"/>
        <end position="26"/>
    </location>
</feature>
<organism evidence="3 4">
    <name type="scientific">Actinomyces gaoshouyii</name>
    <dbReference type="NCBI Taxonomy" id="1960083"/>
    <lineage>
        <taxon>Bacteria</taxon>
        <taxon>Bacillati</taxon>
        <taxon>Actinomycetota</taxon>
        <taxon>Actinomycetes</taxon>
        <taxon>Actinomycetales</taxon>
        <taxon>Actinomycetaceae</taxon>
        <taxon>Actinomyces</taxon>
    </lineage>
</organism>
<dbReference type="EMBL" id="BMNJ01000001">
    <property type="protein sequence ID" value="GGO94707.1"/>
    <property type="molecule type" value="Genomic_DNA"/>
</dbReference>
<keyword evidence="2" id="KW-1133">Transmembrane helix</keyword>
<comment type="caution">
    <text evidence="3">The sequence shown here is derived from an EMBL/GenBank/DDBJ whole genome shotgun (WGS) entry which is preliminary data.</text>
</comment>
<name>A0A8H9LF27_9ACTO</name>
<reference evidence="3" key="1">
    <citation type="journal article" date="2014" name="Int. J. Syst. Evol. Microbiol.">
        <title>Complete genome sequence of Corynebacterium casei LMG S-19264T (=DSM 44701T), isolated from a smear-ripened cheese.</title>
        <authorList>
            <consortium name="US DOE Joint Genome Institute (JGI-PGF)"/>
            <person name="Walter F."/>
            <person name="Albersmeier A."/>
            <person name="Kalinowski J."/>
            <person name="Ruckert C."/>
        </authorList>
    </citation>
    <scope>NUCLEOTIDE SEQUENCE</scope>
    <source>
        <strain evidence="3">CGMCC 4.7372</strain>
    </source>
</reference>
<keyword evidence="4" id="KW-1185">Reference proteome</keyword>
<feature type="compositionally biased region" description="Basic and acidic residues" evidence="1">
    <location>
        <begin position="1"/>
        <end position="10"/>
    </location>
</feature>
<accession>A0A8H9LF27</accession>
<feature type="transmembrane region" description="Helical" evidence="2">
    <location>
        <begin position="87"/>
        <end position="112"/>
    </location>
</feature>
<evidence type="ECO:0000313" key="3">
    <source>
        <dbReference type="EMBL" id="GGO94707.1"/>
    </source>
</evidence>
<proteinExistence type="predicted"/>
<evidence type="ECO:0000256" key="1">
    <source>
        <dbReference type="SAM" id="MobiDB-lite"/>
    </source>
</evidence>
<evidence type="ECO:0008006" key="5">
    <source>
        <dbReference type="Google" id="ProtNLM"/>
    </source>
</evidence>
<keyword evidence="2" id="KW-0472">Membrane</keyword>
<dbReference type="AlphaFoldDB" id="A0A8H9LF27"/>
<dbReference type="Proteomes" id="UP000614239">
    <property type="component" value="Unassembled WGS sequence"/>
</dbReference>
<reference evidence="3" key="2">
    <citation type="submission" date="2020-09" db="EMBL/GenBank/DDBJ databases">
        <authorList>
            <person name="Sun Q."/>
            <person name="Zhou Y."/>
        </authorList>
    </citation>
    <scope>NUCLEOTIDE SEQUENCE</scope>
    <source>
        <strain evidence="3">CGMCC 4.7372</strain>
    </source>
</reference>
<sequence>MRAAARRGEDTAMASPRAPFPGTESLDPTQILSGPGYQAPPVRTDGVATAALLCAILSFIPLVGLAAAGLGIWALRRLRRSYGTGRTLARLAIVVGATASVLQLWILVAIVATAG</sequence>
<evidence type="ECO:0000313" key="4">
    <source>
        <dbReference type="Proteomes" id="UP000614239"/>
    </source>
</evidence>
<gene>
    <name evidence="3" type="ORF">GCM10011612_00770</name>
</gene>
<protein>
    <recommendedName>
        <fullName evidence="5">DUF4190 domain-containing protein</fullName>
    </recommendedName>
</protein>
<evidence type="ECO:0000256" key="2">
    <source>
        <dbReference type="SAM" id="Phobius"/>
    </source>
</evidence>
<feature type="transmembrane region" description="Helical" evidence="2">
    <location>
        <begin position="50"/>
        <end position="75"/>
    </location>
</feature>
<dbReference type="KEGG" id="actp:B6G06_00580"/>
<keyword evidence="2" id="KW-0812">Transmembrane</keyword>